<dbReference type="SMART" id="SM00327">
    <property type="entry name" value="VWA"/>
    <property type="match status" value="1"/>
</dbReference>
<feature type="transmembrane region" description="Helical" evidence="1">
    <location>
        <begin position="45"/>
        <end position="66"/>
    </location>
</feature>
<gene>
    <name evidence="3" type="ORF">A2828_01905</name>
</gene>
<evidence type="ECO:0000313" key="4">
    <source>
        <dbReference type="Proteomes" id="UP000178869"/>
    </source>
</evidence>
<dbReference type="InterPro" id="IPR002035">
    <property type="entry name" value="VWF_A"/>
</dbReference>
<dbReference type="SUPFAM" id="SSF53300">
    <property type="entry name" value="vWA-like"/>
    <property type="match status" value="1"/>
</dbReference>
<dbReference type="EMBL" id="MHSR01000013">
    <property type="protein sequence ID" value="OHA46637.1"/>
    <property type="molecule type" value="Genomic_DNA"/>
</dbReference>
<evidence type="ECO:0000259" key="2">
    <source>
        <dbReference type="PROSITE" id="PS50234"/>
    </source>
</evidence>
<dbReference type="Proteomes" id="UP000178869">
    <property type="component" value="Unassembled WGS sequence"/>
</dbReference>
<protein>
    <recommendedName>
        <fullName evidence="2">VWFA domain-containing protein</fullName>
    </recommendedName>
</protein>
<dbReference type="Pfam" id="PF13519">
    <property type="entry name" value="VWA_2"/>
    <property type="match status" value="1"/>
</dbReference>
<feature type="transmembrane region" description="Helical" evidence="1">
    <location>
        <begin position="305"/>
        <end position="325"/>
    </location>
</feature>
<reference evidence="3 4" key="1">
    <citation type="journal article" date="2016" name="Nat. Commun.">
        <title>Thousands of microbial genomes shed light on interconnected biogeochemical processes in an aquifer system.</title>
        <authorList>
            <person name="Anantharaman K."/>
            <person name="Brown C.T."/>
            <person name="Hug L.A."/>
            <person name="Sharon I."/>
            <person name="Castelle C.J."/>
            <person name="Probst A.J."/>
            <person name="Thomas B.C."/>
            <person name="Singh A."/>
            <person name="Wilkins M.J."/>
            <person name="Karaoz U."/>
            <person name="Brodie E.L."/>
            <person name="Williams K.H."/>
            <person name="Hubbard S.S."/>
            <person name="Banfield J.F."/>
        </authorList>
    </citation>
    <scope>NUCLEOTIDE SEQUENCE [LARGE SCALE GENOMIC DNA]</scope>
</reference>
<dbReference type="PROSITE" id="PS50234">
    <property type="entry name" value="VWFA"/>
    <property type="match status" value="1"/>
</dbReference>
<keyword evidence="1" id="KW-0812">Transmembrane</keyword>
<sequence>MTLLEPHAFLLILLLIPFVVVLVKDRAFKISLGKKIGFSQEPKSLSIRGQLILGLVFISAMATGLAQPQINTEKTVKSVPARSDVQIMFAVDLSASMAGSKQADSLLRIDRAKDLIREVAGELPGIPIAVYAFTNITVPQVPFTTSFSTLDDMLNVNLVAGSLQKACTNRDNCSEVWQAMYRLPTEFTPKTQKKIIVVISDGDIVEPHTPDSIRYLKNQSIKVFAVNIGDNSEHIWLRDKKTRQVTGYDPKPLLVYDTELRYLASETGGQFFTENNAENLAGALKDVIGQGPVDAMIVVKVYENISAPFFLIAILALLAYFTLYIERIDVFNPFRLIGKRISQKPSKVK</sequence>
<comment type="caution">
    <text evidence="3">The sequence shown here is derived from an EMBL/GenBank/DDBJ whole genome shotgun (WGS) entry which is preliminary data.</text>
</comment>
<dbReference type="InterPro" id="IPR036465">
    <property type="entry name" value="vWFA_dom_sf"/>
</dbReference>
<evidence type="ECO:0000256" key="1">
    <source>
        <dbReference type="SAM" id="Phobius"/>
    </source>
</evidence>
<keyword evidence="1" id="KW-1133">Transmembrane helix</keyword>
<accession>A0A1G2PEA1</accession>
<proteinExistence type="predicted"/>
<feature type="domain" description="VWFA" evidence="2">
    <location>
        <begin position="86"/>
        <end position="288"/>
    </location>
</feature>
<organism evidence="3 4">
    <name type="scientific">Candidatus Terrybacteria bacterium RIFCSPHIGHO2_01_FULL_43_35</name>
    <dbReference type="NCBI Taxonomy" id="1802361"/>
    <lineage>
        <taxon>Bacteria</taxon>
        <taxon>Candidatus Terryibacteriota</taxon>
    </lineage>
</organism>
<dbReference type="Gene3D" id="3.40.50.410">
    <property type="entry name" value="von Willebrand factor, type A domain"/>
    <property type="match status" value="1"/>
</dbReference>
<feature type="transmembrane region" description="Helical" evidence="1">
    <location>
        <begin position="6"/>
        <end position="24"/>
    </location>
</feature>
<keyword evidence="1" id="KW-0472">Membrane</keyword>
<name>A0A1G2PEA1_9BACT</name>
<evidence type="ECO:0000313" key="3">
    <source>
        <dbReference type="EMBL" id="OHA46637.1"/>
    </source>
</evidence>
<dbReference type="AlphaFoldDB" id="A0A1G2PEA1"/>